<feature type="compositionally biased region" description="Basic and acidic residues" evidence="2">
    <location>
        <begin position="13"/>
        <end position="22"/>
    </location>
</feature>
<reference evidence="4 5" key="1">
    <citation type="journal article" date="2018" name="Cell">
        <title>The Chara Genome: Secondary Complexity and Implications for Plant Terrestrialization.</title>
        <authorList>
            <person name="Nishiyama T."/>
            <person name="Sakayama H."/>
            <person name="Vries J.D."/>
            <person name="Buschmann H."/>
            <person name="Saint-Marcoux D."/>
            <person name="Ullrich K.K."/>
            <person name="Haas F.B."/>
            <person name="Vanderstraeten L."/>
            <person name="Becker D."/>
            <person name="Lang D."/>
            <person name="Vosolsobe S."/>
            <person name="Rombauts S."/>
            <person name="Wilhelmsson P.K.I."/>
            <person name="Janitza P."/>
            <person name="Kern R."/>
            <person name="Heyl A."/>
            <person name="Rumpler F."/>
            <person name="Villalobos L.I.A.C."/>
            <person name="Clay J.M."/>
            <person name="Skokan R."/>
            <person name="Toyoda A."/>
            <person name="Suzuki Y."/>
            <person name="Kagoshima H."/>
            <person name="Schijlen E."/>
            <person name="Tajeshwar N."/>
            <person name="Catarino B."/>
            <person name="Hetherington A.J."/>
            <person name="Saltykova A."/>
            <person name="Bonnot C."/>
            <person name="Breuninger H."/>
            <person name="Symeonidi A."/>
            <person name="Radhakrishnan G.V."/>
            <person name="Van Nieuwerburgh F."/>
            <person name="Deforce D."/>
            <person name="Chang C."/>
            <person name="Karol K.G."/>
            <person name="Hedrich R."/>
            <person name="Ulvskov P."/>
            <person name="Glockner G."/>
            <person name="Delwiche C.F."/>
            <person name="Petrasek J."/>
            <person name="Van de Peer Y."/>
            <person name="Friml J."/>
            <person name="Beilby M."/>
            <person name="Dolan L."/>
            <person name="Kohara Y."/>
            <person name="Sugano S."/>
            <person name="Fujiyama A."/>
            <person name="Delaux P.-M."/>
            <person name="Quint M."/>
            <person name="TheiBen G."/>
            <person name="Hagemann M."/>
            <person name="Harholt J."/>
            <person name="Dunand C."/>
            <person name="Zachgo S."/>
            <person name="Langdale J."/>
            <person name="Maumus F."/>
            <person name="Straeten D.V.D."/>
            <person name="Gould S.B."/>
            <person name="Rensing S.A."/>
        </authorList>
    </citation>
    <scope>NUCLEOTIDE SEQUENCE [LARGE SCALE GENOMIC DNA]</scope>
    <source>
        <strain evidence="4 5">S276</strain>
    </source>
</reference>
<feature type="compositionally biased region" description="Acidic residues" evidence="2">
    <location>
        <begin position="620"/>
        <end position="655"/>
    </location>
</feature>
<feature type="region of interest" description="Disordered" evidence="2">
    <location>
        <begin position="1"/>
        <end position="50"/>
    </location>
</feature>
<evidence type="ECO:0000259" key="3">
    <source>
        <dbReference type="PROSITE" id="PS50158"/>
    </source>
</evidence>
<dbReference type="GO" id="GO:0003676">
    <property type="term" value="F:nucleic acid binding"/>
    <property type="evidence" value="ECO:0007669"/>
    <property type="project" value="InterPro"/>
</dbReference>
<dbReference type="Gramene" id="GBG62304">
    <property type="protein sequence ID" value="GBG62304"/>
    <property type="gene ID" value="CBR_g29913"/>
</dbReference>
<evidence type="ECO:0000256" key="1">
    <source>
        <dbReference type="PROSITE-ProRule" id="PRU00047"/>
    </source>
</evidence>
<dbReference type="EMBL" id="BFEA01000027">
    <property type="protein sequence ID" value="GBG62304.1"/>
    <property type="molecule type" value="Genomic_DNA"/>
</dbReference>
<evidence type="ECO:0000313" key="5">
    <source>
        <dbReference type="Proteomes" id="UP000265515"/>
    </source>
</evidence>
<dbReference type="PROSITE" id="PS50158">
    <property type="entry name" value="ZF_CCHC"/>
    <property type="match status" value="1"/>
</dbReference>
<keyword evidence="1" id="KW-0479">Metal-binding</keyword>
<keyword evidence="1" id="KW-0862">Zinc</keyword>
<dbReference type="InterPro" id="IPR001878">
    <property type="entry name" value="Znf_CCHC"/>
</dbReference>
<feature type="domain" description="CCHC-type" evidence="3">
    <location>
        <begin position="296"/>
        <end position="311"/>
    </location>
</feature>
<accession>A0A388JWW0</accession>
<feature type="compositionally biased region" description="Polar residues" evidence="2">
    <location>
        <begin position="28"/>
        <end position="50"/>
    </location>
</feature>
<dbReference type="GO" id="GO:0008270">
    <property type="term" value="F:zinc ion binding"/>
    <property type="evidence" value="ECO:0007669"/>
    <property type="project" value="UniProtKB-KW"/>
</dbReference>
<feature type="compositionally biased region" description="Basic and acidic residues" evidence="2">
    <location>
        <begin position="528"/>
        <end position="552"/>
    </location>
</feature>
<feature type="compositionally biased region" description="Basic and acidic residues" evidence="2">
    <location>
        <begin position="565"/>
        <end position="580"/>
    </location>
</feature>
<keyword evidence="1" id="KW-0863">Zinc-finger</keyword>
<feature type="region of interest" description="Disordered" evidence="2">
    <location>
        <begin position="432"/>
        <end position="655"/>
    </location>
</feature>
<gene>
    <name evidence="4" type="ORF">CBR_g29913</name>
</gene>
<dbReference type="AlphaFoldDB" id="A0A388JWW0"/>
<sequence length="655" mass="74266">MAMSYSQAAQRAMSEKEEKDFAKGQGGASMSHSGQMPSQSGTNSKTEATKSRTLGQKAMEFLLEKTQIKVEIKVTKEIIRGEGGKEEEVDVWEYPEEDIQSLNELYEKHAVLFNFSGRSRELSLNEKRRWVMDRLIAMEDVPGKEPEVSYHRRGRFSVMIVCVDPTYAQYLISIGSLKCKMSVVTIQPWKPPRPPQAEASRHRQSMLRNHFWVQFDNLSEGMHSFVQSRLQAEYPNNPIIEWFPANPDFLAPNHDARVACLEVTSGAPPKFPDQWIFKKSGQRVTVFISSKTNPFCFKCRGRGHLGTSCPQGSLGETAGKRMALKQSMMQECESKPGVWYINSAQYRGWIFDDNLENPKWVWVMKGEPTVKPDIYPPYDSRWRHTGAKRMEDKETGFLIKPMLEEEVMQDVERRLKLMRELHEVGKNAELAFLENAEARSQQQGQTRDKEERSREMEEGEGDNMDCEQGGKAETERGSTSTKRKGEARGEIGSNSQEGDSHQGKRRQKTQSGGGDTTKEEEGESAGRSGKESEPDSSSRDATSKRSRAREDGAGIAGDKEEDLTDNDHPEGSSQYDEDKSGSQGAQDHETLEDEERVRERARKRGMQNVENMTVQQILQAEEDQRESSTDEESEASSGEEEEEEEEDQEDSDAED</sequence>
<dbReference type="Proteomes" id="UP000265515">
    <property type="component" value="Unassembled WGS sequence"/>
</dbReference>
<organism evidence="4 5">
    <name type="scientific">Chara braunii</name>
    <name type="common">Braun's stonewort</name>
    <dbReference type="NCBI Taxonomy" id="69332"/>
    <lineage>
        <taxon>Eukaryota</taxon>
        <taxon>Viridiplantae</taxon>
        <taxon>Streptophyta</taxon>
        <taxon>Charophyceae</taxon>
        <taxon>Charales</taxon>
        <taxon>Characeae</taxon>
        <taxon>Chara</taxon>
    </lineage>
</organism>
<feature type="compositionally biased region" description="Polar residues" evidence="2">
    <location>
        <begin position="608"/>
        <end position="618"/>
    </location>
</feature>
<dbReference type="STRING" id="69332.A0A388JWW0"/>
<evidence type="ECO:0000256" key="2">
    <source>
        <dbReference type="SAM" id="MobiDB-lite"/>
    </source>
</evidence>
<protein>
    <recommendedName>
        <fullName evidence="3">CCHC-type domain-containing protein</fullName>
    </recommendedName>
</protein>
<feature type="compositionally biased region" description="Basic and acidic residues" evidence="2">
    <location>
        <begin position="446"/>
        <end position="456"/>
    </location>
</feature>
<proteinExistence type="predicted"/>
<keyword evidence="5" id="KW-1185">Reference proteome</keyword>
<name>A0A388JWW0_CHABU</name>
<comment type="caution">
    <text evidence="4">The sequence shown here is derived from an EMBL/GenBank/DDBJ whole genome shotgun (WGS) entry which is preliminary data.</text>
</comment>
<evidence type="ECO:0000313" key="4">
    <source>
        <dbReference type="EMBL" id="GBG62304.1"/>
    </source>
</evidence>